<dbReference type="EMBL" id="CAACVG010006392">
    <property type="protein sequence ID" value="VEN40185.1"/>
    <property type="molecule type" value="Genomic_DNA"/>
</dbReference>
<keyword evidence="2" id="KW-1185">Reference proteome</keyword>
<evidence type="ECO:0000313" key="2">
    <source>
        <dbReference type="Proteomes" id="UP000410492"/>
    </source>
</evidence>
<dbReference type="AlphaFoldDB" id="A0A653BX17"/>
<dbReference type="Proteomes" id="UP000410492">
    <property type="component" value="Unassembled WGS sequence"/>
</dbReference>
<evidence type="ECO:0000313" key="1">
    <source>
        <dbReference type="EMBL" id="VEN40185.1"/>
    </source>
</evidence>
<protein>
    <submittedName>
        <fullName evidence="1">Uncharacterized protein</fullName>
    </submittedName>
</protein>
<sequence>MTSVDFKKKTWQFHLPGPSGSGTAKIASRAS</sequence>
<feature type="non-terminal residue" evidence="1">
    <location>
        <position position="31"/>
    </location>
</feature>
<accession>A0A653BX17</accession>
<reference evidence="1 2" key="1">
    <citation type="submission" date="2019-01" db="EMBL/GenBank/DDBJ databases">
        <authorList>
            <person name="Sayadi A."/>
        </authorList>
    </citation>
    <scope>NUCLEOTIDE SEQUENCE [LARGE SCALE GENOMIC DNA]</scope>
</reference>
<gene>
    <name evidence="1" type="ORF">CALMAC_LOCUS4440</name>
</gene>
<proteinExistence type="predicted"/>
<name>A0A653BX17_CALMS</name>
<organism evidence="1 2">
    <name type="scientific">Callosobruchus maculatus</name>
    <name type="common">Southern cowpea weevil</name>
    <name type="synonym">Pulse bruchid</name>
    <dbReference type="NCBI Taxonomy" id="64391"/>
    <lineage>
        <taxon>Eukaryota</taxon>
        <taxon>Metazoa</taxon>
        <taxon>Ecdysozoa</taxon>
        <taxon>Arthropoda</taxon>
        <taxon>Hexapoda</taxon>
        <taxon>Insecta</taxon>
        <taxon>Pterygota</taxon>
        <taxon>Neoptera</taxon>
        <taxon>Endopterygota</taxon>
        <taxon>Coleoptera</taxon>
        <taxon>Polyphaga</taxon>
        <taxon>Cucujiformia</taxon>
        <taxon>Chrysomeloidea</taxon>
        <taxon>Chrysomelidae</taxon>
        <taxon>Bruchinae</taxon>
        <taxon>Bruchini</taxon>
        <taxon>Callosobruchus</taxon>
    </lineage>
</organism>